<dbReference type="Proteomes" id="UP000186817">
    <property type="component" value="Unassembled WGS sequence"/>
</dbReference>
<keyword evidence="3" id="KW-1185">Reference proteome</keyword>
<accession>A0A1Q9CUH4</accession>
<evidence type="ECO:0000256" key="1">
    <source>
        <dbReference type="SAM" id="SignalP"/>
    </source>
</evidence>
<evidence type="ECO:0000313" key="2">
    <source>
        <dbReference type="EMBL" id="OLP86570.1"/>
    </source>
</evidence>
<proteinExistence type="predicted"/>
<name>A0A1Q9CUH4_SYMMI</name>
<evidence type="ECO:0000313" key="3">
    <source>
        <dbReference type="Proteomes" id="UP000186817"/>
    </source>
</evidence>
<feature type="chain" id="PRO_5013294184" evidence="1">
    <location>
        <begin position="19"/>
        <end position="133"/>
    </location>
</feature>
<dbReference type="AlphaFoldDB" id="A0A1Q9CUH4"/>
<comment type="caution">
    <text evidence="2">The sequence shown here is derived from an EMBL/GenBank/DDBJ whole genome shotgun (WGS) entry which is preliminary data.</text>
</comment>
<sequence>MQAAIALVHGMILAGVVAWDEPVDAFLDLEDAFFAELAAEDRGSDGGALNLLQATAKLHHRGTGSIPDLSGGGSLSSLAKSPLEAAASDGRFESIEGSTVSLVQQVATRTDQKGSVKKAHASRKVLLTKKEDL</sequence>
<organism evidence="2 3">
    <name type="scientific">Symbiodinium microadriaticum</name>
    <name type="common">Dinoflagellate</name>
    <name type="synonym">Zooxanthella microadriatica</name>
    <dbReference type="NCBI Taxonomy" id="2951"/>
    <lineage>
        <taxon>Eukaryota</taxon>
        <taxon>Sar</taxon>
        <taxon>Alveolata</taxon>
        <taxon>Dinophyceae</taxon>
        <taxon>Suessiales</taxon>
        <taxon>Symbiodiniaceae</taxon>
        <taxon>Symbiodinium</taxon>
    </lineage>
</organism>
<feature type="signal peptide" evidence="1">
    <location>
        <begin position="1"/>
        <end position="18"/>
    </location>
</feature>
<keyword evidence="1" id="KW-0732">Signal</keyword>
<protein>
    <submittedName>
        <fullName evidence="2">Uncharacterized protein</fullName>
    </submittedName>
</protein>
<dbReference type="EMBL" id="LSRX01000910">
    <property type="protein sequence ID" value="OLP86570.1"/>
    <property type="molecule type" value="Genomic_DNA"/>
</dbReference>
<gene>
    <name evidence="2" type="ORF">AK812_SmicGene32297</name>
</gene>
<dbReference type="OrthoDB" id="10334502at2759"/>
<reference evidence="2 3" key="1">
    <citation type="submission" date="2016-02" db="EMBL/GenBank/DDBJ databases">
        <title>Genome analysis of coral dinoflagellate symbionts highlights evolutionary adaptations to a symbiotic lifestyle.</title>
        <authorList>
            <person name="Aranda M."/>
            <person name="Li Y."/>
            <person name="Liew Y.J."/>
            <person name="Baumgarten S."/>
            <person name="Simakov O."/>
            <person name="Wilson M."/>
            <person name="Piel J."/>
            <person name="Ashoor H."/>
            <person name="Bougouffa S."/>
            <person name="Bajic V.B."/>
            <person name="Ryu T."/>
            <person name="Ravasi T."/>
            <person name="Bayer T."/>
            <person name="Micklem G."/>
            <person name="Kim H."/>
            <person name="Bhak J."/>
            <person name="Lajeunesse T.C."/>
            <person name="Voolstra C.R."/>
        </authorList>
    </citation>
    <scope>NUCLEOTIDE SEQUENCE [LARGE SCALE GENOMIC DNA]</scope>
    <source>
        <strain evidence="2 3">CCMP2467</strain>
    </source>
</reference>